<keyword evidence="6" id="KW-0029">Amino-acid transport</keyword>
<dbReference type="NCBIfam" id="TIGR01726">
    <property type="entry name" value="HEQRo_perm_3TM"/>
    <property type="match status" value="1"/>
</dbReference>
<dbReference type="InterPro" id="IPR043429">
    <property type="entry name" value="ArtM/GltK/GlnP/TcyL/YhdX-like"/>
</dbReference>
<proteinExistence type="inferred from homology"/>
<gene>
    <name evidence="11" type="ORF">CF386_03360</name>
</gene>
<dbReference type="EMBL" id="CP022355">
    <property type="protein sequence ID" value="ASK78141.1"/>
    <property type="molecule type" value="Genomic_DNA"/>
</dbReference>
<evidence type="ECO:0000256" key="1">
    <source>
        <dbReference type="ARBA" id="ARBA00004429"/>
    </source>
</evidence>
<dbReference type="CDD" id="cd06261">
    <property type="entry name" value="TM_PBP2"/>
    <property type="match status" value="1"/>
</dbReference>
<feature type="transmembrane region" description="Helical" evidence="9">
    <location>
        <begin position="23"/>
        <end position="43"/>
    </location>
</feature>
<accession>A0A220VCY1</accession>
<dbReference type="Gene3D" id="1.10.3720.10">
    <property type="entry name" value="MetI-like"/>
    <property type="match status" value="1"/>
</dbReference>
<dbReference type="PROSITE" id="PS50928">
    <property type="entry name" value="ABC_TM1"/>
    <property type="match status" value="1"/>
</dbReference>
<name>A0A220VCY1_9GAMM</name>
<evidence type="ECO:0000256" key="7">
    <source>
        <dbReference type="ARBA" id="ARBA00022989"/>
    </source>
</evidence>
<keyword evidence="5 9" id="KW-0812">Transmembrane</keyword>
<evidence type="ECO:0000256" key="8">
    <source>
        <dbReference type="ARBA" id="ARBA00023136"/>
    </source>
</evidence>
<protein>
    <submittedName>
        <fullName evidence="11">ABC transporter permease</fullName>
    </submittedName>
</protein>
<organism evidence="11 12">
    <name type="scientific">Paraphotobacterium marinum</name>
    <dbReference type="NCBI Taxonomy" id="1755811"/>
    <lineage>
        <taxon>Bacteria</taxon>
        <taxon>Pseudomonadati</taxon>
        <taxon>Pseudomonadota</taxon>
        <taxon>Gammaproteobacteria</taxon>
        <taxon>Vibrionales</taxon>
        <taxon>Vibrionaceae</taxon>
        <taxon>Paraphotobacterium</taxon>
    </lineage>
</organism>
<dbReference type="InterPro" id="IPR000515">
    <property type="entry name" value="MetI-like"/>
</dbReference>
<evidence type="ECO:0000256" key="4">
    <source>
        <dbReference type="ARBA" id="ARBA00022475"/>
    </source>
</evidence>
<comment type="subcellular location">
    <subcellularLocation>
        <location evidence="1">Cell inner membrane</location>
        <topology evidence="1">Multi-pass membrane protein</topology>
    </subcellularLocation>
    <subcellularLocation>
        <location evidence="9">Cell membrane</location>
        <topology evidence="9">Multi-pass membrane protein</topology>
    </subcellularLocation>
</comment>
<dbReference type="PANTHER" id="PTHR30614:SF0">
    <property type="entry name" value="L-CYSTINE TRANSPORT SYSTEM PERMEASE PROTEIN TCYL"/>
    <property type="match status" value="1"/>
</dbReference>
<dbReference type="RefSeq" id="WP_089073050.1">
    <property type="nucleotide sequence ID" value="NZ_CBCSAM010000012.1"/>
</dbReference>
<sequence length="221" mass="24756">MNYDVNFTLQTLLILIKYLPTTLMMTIISSLLSLLIGLLIAILRIKKVKVIDKILLIYISFFRGTPLLVQLFLLYYGLPQIFPSLVGLSAFSAAIIGLSFHYSAYMAEIFRASLNGVDTIQKEAAQSIGLNRLKTFIYILFPQASRLATPALINQIIDILKSTSLAFTFGVVDIMAKAQMQASSNFKFLESYLAVAIIYWLLVIILTKIQSLVEIKLSRGF</sequence>
<dbReference type="GO" id="GO:0015184">
    <property type="term" value="F:L-cystine transmembrane transporter activity"/>
    <property type="evidence" value="ECO:0007669"/>
    <property type="project" value="TreeGrafter"/>
</dbReference>
<dbReference type="PANTHER" id="PTHR30614">
    <property type="entry name" value="MEMBRANE COMPONENT OF AMINO ACID ABC TRANSPORTER"/>
    <property type="match status" value="1"/>
</dbReference>
<evidence type="ECO:0000256" key="5">
    <source>
        <dbReference type="ARBA" id="ARBA00022692"/>
    </source>
</evidence>
<dbReference type="GO" id="GO:0043190">
    <property type="term" value="C:ATP-binding cassette (ABC) transporter complex"/>
    <property type="evidence" value="ECO:0007669"/>
    <property type="project" value="InterPro"/>
</dbReference>
<dbReference type="InterPro" id="IPR035906">
    <property type="entry name" value="MetI-like_sf"/>
</dbReference>
<evidence type="ECO:0000256" key="3">
    <source>
        <dbReference type="ARBA" id="ARBA00022448"/>
    </source>
</evidence>
<dbReference type="SUPFAM" id="SSF161098">
    <property type="entry name" value="MetI-like"/>
    <property type="match status" value="1"/>
</dbReference>
<evidence type="ECO:0000313" key="12">
    <source>
        <dbReference type="Proteomes" id="UP000242175"/>
    </source>
</evidence>
<dbReference type="Proteomes" id="UP000242175">
    <property type="component" value="Chromosome large"/>
</dbReference>
<dbReference type="AlphaFoldDB" id="A0A220VCY1"/>
<dbReference type="InterPro" id="IPR010065">
    <property type="entry name" value="AA_ABC_transptr_permease_3TM"/>
</dbReference>
<feature type="transmembrane region" description="Helical" evidence="9">
    <location>
        <begin position="192"/>
        <end position="213"/>
    </location>
</feature>
<evidence type="ECO:0000256" key="6">
    <source>
        <dbReference type="ARBA" id="ARBA00022970"/>
    </source>
</evidence>
<dbReference type="Pfam" id="PF00528">
    <property type="entry name" value="BPD_transp_1"/>
    <property type="match status" value="1"/>
</dbReference>
<feature type="transmembrane region" description="Helical" evidence="9">
    <location>
        <begin position="81"/>
        <end position="102"/>
    </location>
</feature>
<feature type="domain" description="ABC transmembrane type-1" evidence="10">
    <location>
        <begin position="19"/>
        <end position="210"/>
    </location>
</feature>
<keyword evidence="7 9" id="KW-1133">Transmembrane helix</keyword>
<evidence type="ECO:0000259" key="10">
    <source>
        <dbReference type="PROSITE" id="PS50928"/>
    </source>
</evidence>
<keyword evidence="12" id="KW-1185">Reference proteome</keyword>
<keyword evidence="8 9" id="KW-0472">Membrane</keyword>
<feature type="transmembrane region" description="Helical" evidence="9">
    <location>
        <begin position="55"/>
        <end position="75"/>
    </location>
</feature>
<dbReference type="OrthoDB" id="9787841at2"/>
<evidence type="ECO:0000256" key="2">
    <source>
        <dbReference type="ARBA" id="ARBA00010072"/>
    </source>
</evidence>
<keyword evidence="4" id="KW-1003">Cell membrane</keyword>
<comment type="similarity">
    <text evidence="2">Belongs to the binding-protein-dependent transport system permease family. HisMQ subfamily.</text>
</comment>
<evidence type="ECO:0000256" key="9">
    <source>
        <dbReference type="RuleBase" id="RU363032"/>
    </source>
</evidence>
<reference evidence="11 12" key="1">
    <citation type="journal article" date="2016" name="Int. J. Syst. Evol. Microbiol.">
        <title>Paraphotobacterium marinum gen. nov., sp. nov., a member of the family Vibrionaceae, isolated from surface seawater.</title>
        <authorList>
            <person name="Huang Z."/>
            <person name="Dong C."/>
            <person name="Shao Z."/>
        </authorList>
    </citation>
    <scope>NUCLEOTIDE SEQUENCE [LARGE SCALE GENOMIC DNA]</scope>
    <source>
        <strain evidence="11 12">NSCS20N07D</strain>
    </source>
</reference>
<dbReference type="KEGG" id="pmai:CF386_03360"/>
<keyword evidence="3 9" id="KW-0813">Transport</keyword>
<evidence type="ECO:0000313" key="11">
    <source>
        <dbReference type="EMBL" id="ASK78141.1"/>
    </source>
</evidence>